<dbReference type="GO" id="GO:0009055">
    <property type="term" value="F:electron transfer activity"/>
    <property type="evidence" value="ECO:0007669"/>
    <property type="project" value="InterPro"/>
</dbReference>
<dbReference type="Proteomes" id="UP000184932">
    <property type="component" value="Unassembled WGS sequence"/>
</dbReference>
<dbReference type="Pfam" id="PF13442">
    <property type="entry name" value="Cytochrome_CBB3"/>
    <property type="match status" value="1"/>
</dbReference>
<evidence type="ECO:0000256" key="4">
    <source>
        <dbReference type="ARBA" id="ARBA00022982"/>
    </source>
</evidence>
<reference evidence="10" key="1">
    <citation type="submission" date="2016-11" db="EMBL/GenBank/DDBJ databases">
        <authorList>
            <person name="Varghese N."/>
            <person name="Submissions S."/>
        </authorList>
    </citation>
    <scope>NUCLEOTIDE SEQUENCE [LARGE SCALE GENOMIC DNA]</scope>
    <source>
        <strain evidence="10">DSM 29440</strain>
    </source>
</reference>
<sequence length="345" mass="36515">MRTALKLLAALAALGLLAGATVVGFGLYNTSARQGHWPGVGAVMHTTFKQSVRLRAPGEEAVPDDLAAPDRIALGALHYQSACAFCHAVPGIPRSATALSLNPQPPHISEAVQAWEPRHMFWIVREGVKMTGMPGWPADGHDDEIWSVVAYLEAVKGMTPEDQRALTGARLGRSGCTACHGEGGRSTNSFVPRLDILTSDEIVAALSHYSAGRRPSGMMQEVVSRLDDEDIADLGREFGAAERPSASLPPGSDEPGMELATRGTASVPACIACHGPGRQSGAAPAPAIAGQSRDYIAIQLRLWRDGKRDGGPRAELMRKSARALTDGDIEALADWFSSLDQVSAN</sequence>
<dbReference type="InterPro" id="IPR036909">
    <property type="entry name" value="Cyt_c-like_dom_sf"/>
</dbReference>
<evidence type="ECO:0000256" key="7">
    <source>
        <dbReference type="SAM" id="MobiDB-lite"/>
    </source>
</evidence>
<dbReference type="PROSITE" id="PS51007">
    <property type="entry name" value="CYTC"/>
    <property type="match status" value="3"/>
</dbReference>
<keyword evidence="5 6" id="KW-0408">Iron</keyword>
<name>A0A1N6FYY4_9RHOB</name>
<evidence type="ECO:0000259" key="8">
    <source>
        <dbReference type="PROSITE" id="PS51007"/>
    </source>
</evidence>
<dbReference type="AlphaFoldDB" id="A0A1N6FYY4"/>
<evidence type="ECO:0000313" key="10">
    <source>
        <dbReference type="Proteomes" id="UP000184932"/>
    </source>
</evidence>
<evidence type="ECO:0000256" key="1">
    <source>
        <dbReference type="ARBA" id="ARBA00022448"/>
    </source>
</evidence>
<evidence type="ECO:0000256" key="5">
    <source>
        <dbReference type="ARBA" id="ARBA00023004"/>
    </source>
</evidence>
<dbReference type="InterPro" id="IPR009056">
    <property type="entry name" value="Cyt_c-like_dom"/>
</dbReference>
<feature type="domain" description="Cytochrome c" evidence="8">
    <location>
        <begin position="251"/>
        <end position="340"/>
    </location>
</feature>
<proteinExistence type="predicted"/>
<organism evidence="9 10">
    <name type="scientific">Vannielia litorea</name>
    <dbReference type="NCBI Taxonomy" id="1217970"/>
    <lineage>
        <taxon>Bacteria</taxon>
        <taxon>Pseudomonadati</taxon>
        <taxon>Pseudomonadota</taxon>
        <taxon>Alphaproteobacteria</taxon>
        <taxon>Rhodobacterales</taxon>
        <taxon>Paracoccaceae</taxon>
        <taxon>Vannielia</taxon>
    </lineage>
</organism>
<dbReference type="GO" id="GO:0020037">
    <property type="term" value="F:heme binding"/>
    <property type="evidence" value="ECO:0007669"/>
    <property type="project" value="InterPro"/>
</dbReference>
<dbReference type="RefSeq" id="WP_074256137.1">
    <property type="nucleotide sequence ID" value="NZ_FSRL01000001.1"/>
</dbReference>
<dbReference type="PANTHER" id="PTHR33751">
    <property type="entry name" value="CBB3-TYPE CYTOCHROME C OXIDASE SUBUNIT FIXP"/>
    <property type="match status" value="1"/>
</dbReference>
<evidence type="ECO:0000256" key="6">
    <source>
        <dbReference type="PROSITE-ProRule" id="PRU00433"/>
    </source>
</evidence>
<accession>A0A1N6FYY4</accession>
<dbReference type="Gene3D" id="1.10.760.10">
    <property type="entry name" value="Cytochrome c-like domain"/>
    <property type="match status" value="3"/>
</dbReference>
<protein>
    <submittedName>
        <fullName evidence="9">Cytochrome c553</fullName>
    </submittedName>
</protein>
<evidence type="ECO:0000313" key="9">
    <source>
        <dbReference type="EMBL" id="SIO00411.1"/>
    </source>
</evidence>
<dbReference type="InterPro" id="IPR050597">
    <property type="entry name" value="Cytochrome_c_Oxidase_Subunit"/>
</dbReference>
<dbReference type="STRING" id="1217970.SAMN05444002_2069"/>
<keyword evidence="1" id="KW-0813">Transport</keyword>
<keyword evidence="10" id="KW-1185">Reference proteome</keyword>
<dbReference type="SUPFAM" id="SSF46626">
    <property type="entry name" value="Cytochrome c"/>
    <property type="match status" value="3"/>
</dbReference>
<gene>
    <name evidence="9" type="ORF">SAMN05444002_2069</name>
</gene>
<dbReference type="OrthoDB" id="9773456at2"/>
<keyword evidence="3 6" id="KW-0479">Metal-binding</keyword>
<keyword evidence="2 6" id="KW-0349">Heme</keyword>
<feature type="domain" description="Cytochrome c" evidence="8">
    <location>
        <begin position="163"/>
        <end position="242"/>
    </location>
</feature>
<dbReference type="EMBL" id="FSRL01000001">
    <property type="protein sequence ID" value="SIO00411.1"/>
    <property type="molecule type" value="Genomic_DNA"/>
</dbReference>
<feature type="domain" description="Cytochrome c" evidence="8">
    <location>
        <begin position="70"/>
        <end position="156"/>
    </location>
</feature>
<evidence type="ECO:0000256" key="2">
    <source>
        <dbReference type="ARBA" id="ARBA00022617"/>
    </source>
</evidence>
<feature type="region of interest" description="Disordered" evidence="7">
    <location>
        <begin position="240"/>
        <end position="259"/>
    </location>
</feature>
<dbReference type="Pfam" id="PF00034">
    <property type="entry name" value="Cytochrom_C"/>
    <property type="match status" value="1"/>
</dbReference>
<dbReference type="GO" id="GO:0046872">
    <property type="term" value="F:metal ion binding"/>
    <property type="evidence" value="ECO:0007669"/>
    <property type="project" value="UniProtKB-KW"/>
</dbReference>
<dbReference type="PANTHER" id="PTHR33751:SF9">
    <property type="entry name" value="CYTOCHROME C4"/>
    <property type="match status" value="1"/>
</dbReference>
<evidence type="ECO:0000256" key="3">
    <source>
        <dbReference type="ARBA" id="ARBA00022723"/>
    </source>
</evidence>
<keyword evidence="4" id="KW-0249">Electron transport</keyword>